<feature type="domain" description="DUF8006" evidence="2">
    <location>
        <begin position="1"/>
        <end position="82"/>
    </location>
</feature>
<keyword evidence="4" id="KW-1185">Reference proteome</keyword>
<accession>A0A0D6JXH9</accession>
<protein>
    <recommendedName>
        <fullName evidence="2">DUF8006 domain-containing protein</fullName>
    </recommendedName>
</protein>
<sequence length="83" mass="9121">MLPLQLVDTFLLDYNIGQALLLVFILSTVGTLPLKSRHVLGINATLFGLIFLLTPVTLGKPHYMFLGITLLIVGPIVYVSGRR</sequence>
<dbReference type="EMBL" id="CSTE01000006">
    <property type="protein sequence ID" value="CQR53798.1"/>
    <property type="molecule type" value="Genomic_DNA"/>
</dbReference>
<proteinExistence type="predicted"/>
<evidence type="ECO:0000256" key="1">
    <source>
        <dbReference type="SAM" id="Phobius"/>
    </source>
</evidence>
<evidence type="ECO:0000259" key="2">
    <source>
        <dbReference type="Pfam" id="PF26028"/>
    </source>
</evidence>
<gene>
    <name evidence="3" type="ORF">BN996_03802</name>
</gene>
<feature type="transmembrane region" description="Helical" evidence="1">
    <location>
        <begin position="63"/>
        <end position="81"/>
    </location>
</feature>
<evidence type="ECO:0000313" key="4">
    <source>
        <dbReference type="Proteomes" id="UP000198902"/>
    </source>
</evidence>
<dbReference type="Proteomes" id="UP000198902">
    <property type="component" value="Unassembled WGS sequence"/>
</dbReference>
<dbReference type="OrthoDB" id="213516at2157"/>
<dbReference type="Pfam" id="PF26028">
    <property type="entry name" value="DUF8006"/>
    <property type="match status" value="1"/>
</dbReference>
<keyword evidence="1" id="KW-0472">Membrane</keyword>
<reference evidence="4" key="1">
    <citation type="submission" date="2015-03" db="EMBL/GenBank/DDBJ databases">
        <authorList>
            <person name="Urmite Genomes"/>
        </authorList>
    </citation>
    <scope>NUCLEOTIDE SEQUENCE [LARGE SCALE GENOMIC DNA]</scope>
    <source>
        <strain evidence="4">Arc-Hr</strain>
    </source>
</reference>
<keyword evidence="1" id="KW-1133">Transmembrane helix</keyword>
<dbReference type="InterPro" id="IPR058319">
    <property type="entry name" value="DUF8006"/>
</dbReference>
<name>A0A0D6JXH9_9EURY</name>
<feature type="transmembrane region" description="Helical" evidence="1">
    <location>
        <begin position="39"/>
        <end position="57"/>
    </location>
</feature>
<organism evidence="3 4">
    <name type="scientific">Haloferax massiliensis</name>
    <dbReference type="NCBI Taxonomy" id="1476858"/>
    <lineage>
        <taxon>Archaea</taxon>
        <taxon>Methanobacteriati</taxon>
        <taxon>Methanobacteriota</taxon>
        <taxon>Stenosarchaea group</taxon>
        <taxon>Halobacteria</taxon>
        <taxon>Halobacteriales</taxon>
        <taxon>Haloferacaceae</taxon>
        <taxon>Haloferax</taxon>
    </lineage>
</organism>
<dbReference type="AlphaFoldDB" id="A0A0D6JXH9"/>
<evidence type="ECO:0000313" key="3">
    <source>
        <dbReference type="EMBL" id="CQR53798.1"/>
    </source>
</evidence>
<feature type="transmembrane region" description="Helical" evidence="1">
    <location>
        <begin position="12"/>
        <end position="32"/>
    </location>
</feature>
<dbReference type="RefSeq" id="WP_004969679.1">
    <property type="nucleotide sequence ID" value="NZ_CABLRR010000006.1"/>
</dbReference>
<keyword evidence="1" id="KW-0812">Transmembrane</keyword>